<dbReference type="AlphaFoldDB" id="A0A4R2S0L9"/>
<evidence type="ECO:0000256" key="4">
    <source>
        <dbReference type="ARBA" id="ARBA00022692"/>
    </source>
</evidence>
<evidence type="ECO:0000259" key="10">
    <source>
        <dbReference type="PROSITE" id="PS50928"/>
    </source>
</evidence>
<evidence type="ECO:0000256" key="8">
    <source>
        <dbReference type="ARBA" id="ARBA00025323"/>
    </source>
</evidence>
<proteinExistence type="predicted"/>
<evidence type="ECO:0000256" key="9">
    <source>
        <dbReference type="SAM" id="Phobius"/>
    </source>
</evidence>
<feature type="domain" description="ABC transmembrane type-1" evidence="10">
    <location>
        <begin position="51"/>
        <end position="254"/>
    </location>
</feature>
<evidence type="ECO:0000256" key="3">
    <source>
        <dbReference type="ARBA" id="ARBA00022448"/>
    </source>
</evidence>
<keyword evidence="6" id="KW-0764">Sulfate transport</keyword>
<gene>
    <name evidence="11" type="ORF">EDD73_102133</name>
</gene>
<evidence type="ECO:0000313" key="12">
    <source>
        <dbReference type="Proteomes" id="UP000294813"/>
    </source>
</evidence>
<evidence type="ECO:0000256" key="5">
    <source>
        <dbReference type="ARBA" id="ARBA00022989"/>
    </source>
</evidence>
<comment type="function">
    <text evidence="8">Part of the ABC transporter complex CysAWTP (TC 3.A.1.6.1) involved in sulfate/thiosulfate import. Probably responsible for the translocation of the substrate across the membrane.</text>
</comment>
<protein>
    <submittedName>
        <fullName evidence="11">Sulfate transport system permease protein</fullName>
    </submittedName>
</protein>
<comment type="subcellular location">
    <subcellularLocation>
        <location evidence="1">Membrane</location>
        <topology evidence="1">Multi-pass membrane protein</topology>
    </subcellularLocation>
</comment>
<keyword evidence="12" id="KW-1185">Reference proteome</keyword>
<evidence type="ECO:0000256" key="6">
    <source>
        <dbReference type="ARBA" id="ARBA00023032"/>
    </source>
</evidence>
<dbReference type="GO" id="GO:0015419">
    <property type="term" value="F:ABC-type sulfate transporter activity"/>
    <property type="evidence" value="ECO:0007669"/>
    <property type="project" value="InterPro"/>
</dbReference>
<dbReference type="RefSeq" id="WP_243116755.1">
    <property type="nucleotide sequence ID" value="NZ_JAOQNU010000002.1"/>
</dbReference>
<dbReference type="PANTHER" id="PTHR30406">
    <property type="entry name" value="SULFATE TRANSPORT SYSTEM PERMEASE PROTEIN"/>
    <property type="match status" value="1"/>
</dbReference>
<feature type="transmembrane region" description="Helical" evidence="9">
    <location>
        <begin position="51"/>
        <end position="77"/>
    </location>
</feature>
<evidence type="ECO:0000256" key="2">
    <source>
        <dbReference type="ARBA" id="ARBA00011779"/>
    </source>
</evidence>
<comment type="subunit">
    <text evidence="2">The complex is composed of two ATP-binding proteins (CysA), two transmembrane proteins (CysT and CysW) and a solute-binding protein (CysP).</text>
</comment>
<dbReference type="SUPFAM" id="SSF161098">
    <property type="entry name" value="MetI-like"/>
    <property type="match status" value="1"/>
</dbReference>
<comment type="caution">
    <text evidence="11">The sequence shown here is derived from an EMBL/GenBank/DDBJ whole genome shotgun (WGS) entry which is preliminary data.</text>
</comment>
<keyword evidence="5 9" id="KW-1133">Transmembrane helix</keyword>
<dbReference type="PROSITE" id="PS50928">
    <property type="entry name" value="ABC_TM1"/>
    <property type="match status" value="1"/>
</dbReference>
<dbReference type="InterPro" id="IPR005667">
    <property type="entry name" value="Sulph_transpt2"/>
</dbReference>
<feature type="transmembrane region" description="Helical" evidence="9">
    <location>
        <begin position="234"/>
        <end position="254"/>
    </location>
</feature>
<feature type="transmembrane region" description="Helical" evidence="9">
    <location>
        <begin position="123"/>
        <end position="147"/>
    </location>
</feature>
<keyword evidence="3" id="KW-0813">Transport</keyword>
<evidence type="ECO:0000256" key="7">
    <source>
        <dbReference type="ARBA" id="ARBA00023136"/>
    </source>
</evidence>
<dbReference type="GO" id="GO:0005886">
    <property type="term" value="C:plasma membrane"/>
    <property type="evidence" value="ECO:0007669"/>
    <property type="project" value="TreeGrafter"/>
</dbReference>
<dbReference type="EMBL" id="SLXT01000002">
    <property type="protein sequence ID" value="TCP68737.1"/>
    <property type="molecule type" value="Genomic_DNA"/>
</dbReference>
<dbReference type="Gene3D" id="1.10.3720.10">
    <property type="entry name" value="MetI-like"/>
    <property type="match status" value="1"/>
</dbReference>
<dbReference type="Pfam" id="PF00528">
    <property type="entry name" value="BPD_transp_1"/>
    <property type="match status" value="1"/>
</dbReference>
<name>A0A4R2S0L9_9FIRM</name>
<dbReference type="Proteomes" id="UP000294813">
    <property type="component" value="Unassembled WGS sequence"/>
</dbReference>
<reference evidence="11 12" key="1">
    <citation type="submission" date="2019-03" db="EMBL/GenBank/DDBJ databases">
        <title>Genomic Encyclopedia of Type Strains, Phase IV (KMG-IV): sequencing the most valuable type-strain genomes for metagenomic binning, comparative biology and taxonomic classification.</title>
        <authorList>
            <person name="Goeker M."/>
        </authorList>
    </citation>
    <scope>NUCLEOTIDE SEQUENCE [LARGE SCALE GENOMIC DNA]</scope>
    <source>
        <strain evidence="11 12">DSM 11170</strain>
    </source>
</reference>
<keyword evidence="7 9" id="KW-0472">Membrane</keyword>
<dbReference type="InterPro" id="IPR000515">
    <property type="entry name" value="MetI-like"/>
</dbReference>
<feature type="transmembrane region" description="Helical" evidence="9">
    <location>
        <begin position="188"/>
        <end position="214"/>
    </location>
</feature>
<accession>A0A4R2S0L9</accession>
<dbReference type="InterPro" id="IPR035906">
    <property type="entry name" value="MetI-like_sf"/>
</dbReference>
<feature type="transmembrane region" description="Helical" evidence="9">
    <location>
        <begin position="12"/>
        <end position="31"/>
    </location>
</feature>
<feature type="transmembrane region" description="Helical" evidence="9">
    <location>
        <begin position="89"/>
        <end position="111"/>
    </location>
</feature>
<evidence type="ECO:0000256" key="1">
    <source>
        <dbReference type="ARBA" id="ARBA00004141"/>
    </source>
</evidence>
<organism evidence="11 12">
    <name type="scientific">Heliophilum fasciatum</name>
    <dbReference type="NCBI Taxonomy" id="35700"/>
    <lineage>
        <taxon>Bacteria</taxon>
        <taxon>Bacillati</taxon>
        <taxon>Bacillota</taxon>
        <taxon>Clostridia</taxon>
        <taxon>Eubacteriales</taxon>
        <taxon>Heliobacteriaceae</taxon>
        <taxon>Heliophilum</taxon>
    </lineage>
</organism>
<evidence type="ECO:0000313" key="11">
    <source>
        <dbReference type="EMBL" id="TCP68737.1"/>
    </source>
</evidence>
<keyword evidence="4 9" id="KW-0812">Transmembrane</keyword>
<sequence>MNWRIGISSFTYAWFLLSLLGPIGALLASAVDEGASRLWAELFRPEALFALKLTLLITVIVVVINTVLGILTALLIVRHPFPGVTVLNTIVDLPFAVSPIIAGFMLVLLYGPNSLIGGFAGEMGYKIIFALPGMIVATLFVTFPFMVREVVPALQEVGTYQEQAAQTLGASPWTIFWKVTLPSIRGSVFYGIVLTVARSLGEFGAVLVVSGNLINQTQSATLYVYQAAADFNSAGAYALSLLLCATSIVILVLMESMKKYQEGRQA</sequence>
<dbReference type="NCBIfam" id="TIGR00969">
    <property type="entry name" value="3a0106s02"/>
    <property type="match status" value="1"/>
</dbReference>
<dbReference type="PANTHER" id="PTHR30406:SF1">
    <property type="entry name" value="SULFATE TRANSPORT SYSTEM PERMEASE PROTEIN CYSW"/>
    <property type="match status" value="1"/>
</dbReference>
<dbReference type="CDD" id="cd06261">
    <property type="entry name" value="TM_PBP2"/>
    <property type="match status" value="1"/>
</dbReference>